<comment type="caution">
    <text evidence="1">The sequence shown here is derived from an EMBL/GenBank/DDBJ whole genome shotgun (WGS) entry which is preliminary data.</text>
</comment>
<keyword evidence="2" id="KW-1185">Reference proteome</keyword>
<evidence type="ECO:0000313" key="2">
    <source>
        <dbReference type="Proteomes" id="UP001458880"/>
    </source>
</evidence>
<reference evidence="1 2" key="1">
    <citation type="journal article" date="2024" name="BMC Genomics">
        <title>De novo assembly and annotation of Popillia japonica's genome with initial clues to its potential as an invasive pest.</title>
        <authorList>
            <person name="Cucini C."/>
            <person name="Boschi S."/>
            <person name="Funari R."/>
            <person name="Cardaioli E."/>
            <person name="Iannotti N."/>
            <person name="Marturano G."/>
            <person name="Paoli F."/>
            <person name="Bruttini M."/>
            <person name="Carapelli A."/>
            <person name="Frati F."/>
            <person name="Nardi F."/>
        </authorList>
    </citation>
    <scope>NUCLEOTIDE SEQUENCE [LARGE SCALE GENOMIC DNA]</scope>
    <source>
        <strain evidence="1">DMR45628</strain>
    </source>
</reference>
<organism evidence="1 2">
    <name type="scientific">Popillia japonica</name>
    <name type="common">Japanese beetle</name>
    <dbReference type="NCBI Taxonomy" id="7064"/>
    <lineage>
        <taxon>Eukaryota</taxon>
        <taxon>Metazoa</taxon>
        <taxon>Ecdysozoa</taxon>
        <taxon>Arthropoda</taxon>
        <taxon>Hexapoda</taxon>
        <taxon>Insecta</taxon>
        <taxon>Pterygota</taxon>
        <taxon>Neoptera</taxon>
        <taxon>Endopterygota</taxon>
        <taxon>Coleoptera</taxon>
        <taxon>Polyphaga</taxon>
        <taxon>Scarabaeiformia</taxon>
        <taxon>Scarabaeidae</taxon>
        <taxon>Rutelinae</taxon>
        <taxon>Popillia</taxon>
    </lineage>
</organism>
<sequence length="97" mass="10811">MMKKIPSFLSRRLKLSELRAEIADIQDLSKKINGEELSTEELIAWAAGKDDTEILLTDGDIINNIEVALKKDEGSSSTEDEVHSNVVKHSEVISIIF</sequence>
<accession>A0AAW1JHV6</accession>
<evidence type="ECO:0000313" key="1">
    <source>
        <dbReference type="EMBL" id="KAK9703374.1"/>
    </source>
</evidence>
<dbReference type="EMBL" id="JASPKY010000371">
    <property type="protein sequence ID" value="KAK9703374.1"/>
    <property type="molecule type" value="Genomic_DNA"/>
</dbReference>
<proteinExistence type="predicted"/>
<name>A0AAW1JHV6_POPJA</name>
<gene>
    <name evidence="1" type="ORF">QE152_g29377</name>
</gene>
<dbReference type="AlphaFoldDB" id="A0AAW1JHV6"/>
<dbReference type="Proteomes" id="UP001458880">
    <property type="component" value="Unassembled WGS sequence"/>
</dbReference>
<protein>
    <submittedName>
        <fullName evidence="1">Uncharacterized protein</fullName>
    </submittedName>
</protein>